<sequence length="263" mass="30634">MTEDLRSLLTANYGFAEGDGKKVSHILKTYPPEEIYSGLKELLRSIYPAKYEGALNFIRYLYWSCDFIPGSKDEVLLQKIKDGNLIQDALSFYEEKKAYAQLDFLFAAMRNLPFELSKEKIEQYIQRYEKENPVLLAQLLNVLIDSDNSEALKARYEKLSFEAEDVEFAVRYFILETVFIDNFDKDECFKKLRNICPDKFKNTLENKIAENQKLLSLDCAYDDEVETENDEILFLIAGYFEDAEKAYQKGKNLTFQEFIKGGC</sequence>
<comment type="caution">
    <text evidence="1">The sequence shown here is derived from an EMBL/GenBank/DDBJ whole genome shotgun (WGS) entry which is preliminary data.</text>
</comment>
<dbReference type="STRING" id="1125699.HMPREF9194_00299"/>
<accession>S3K247</accession>
<dbReference type="HOGENOM" id="CLU_1057445_0_0_12"/>
<reference evidence="1 2" key="1">
    <citation type="submission" date="2013-04" db="EMBL/GenBank/DDBJ databases">
        <title>The Genome Sequence of Treponema maltophilum ATCC 51939.</title>
        <authorList>
            <consortium name="The Broad Institute Genomics Platform"/>
            <person name="Earl A."/>
            <person name="Ward D."/>
            <person name="Feldgarden M."/>
            <person name="Gevers D."/>
            <person name="Leonetti C."/>
            <person name="Blanton J.M."/>
            <person name="Dewhirst F.E."/>
            <person name="Izard J."/>
            <person name="Walker B."/>
            <person name="Young S."/>
            <person name="Zeng Q."/>
            <person name="Gargeya S."/>
            <person name="Fitzgerald M."/>
            <person name="Haas B."/>
            <person name="Abouelleil A."/>
            <person name="Allen A.W."/>
            <person name="Alvarado L."/>
            <person name="Arachchi H.M."/>
            <person name="Berlin A.M."/>
            <person name="Chapman S.B."/>
            <person name="Gainer-Dewar J."/>
            <person name="Goldberg J."/>
            <person name="Griggs A."/>
            <person name="Gujja S."/>
            <person name="Hansen M."/>
            <person name="Howarth C."/>
            <person name="Imamovic A."/>
            <person name="Ireland A."/>
            <person name="Larimer J."/>
            <person name="McCowan C."/>
            <person name="Murphy C."/>
            <person name="Pearson M."/>
            <person name="Poon T.W."/>
            <person name="Priest M."/>
            <person name="Roberts A."/>
            <person name="Saif S."/>
            <person name="Shea T."/>
            <person name="Sisk P."/>
            <person name="Sykes S."/>
            <person name="Wortman J."/>
            <person name="Nusbaum C."/>
            <person name="Birren B."/>
        </authorList>
    </citation>
    <scope>NUCLEOTIDE SEQUENCE [LARGE SCALE GENOMIC DNA]</scope>
    <source>
        <strain evidence="1 2">ATCC 51939</strain>
    </source>
</reference>
<gene>
    <name evidence="1" type="ORF">HMPREF9194_00299</name>
</gene>
<organism evidence="1 2">
    <name type="scientific">Treponema maltophilum ATCC 51939</name>
    <dbReference type="NCBI Taxonomy" id="1125699"/>
    <lineage>
        <taxon>Bacteria</taxon>
        <taxon>Pseudomonadati</taxon>
        <taxon>Spirochaetota</taxon>
        <taxon>Spirochaetia</taxon>
        <taxon>Spirochaetales</taxon>
        <taxon>Treponemataceae</taxon>
        <taxon>Treponema</taxon>
    </lineage>
</organism>
<dbReference type="AlphaFoldDB" id="S3K247"/>
<evidence type="ECO:0000313" key="1">
    <source>
        <dbReference type="EMBL" id="EPF32303.1"/>
    </source>
</evidence>
<dbReference type="RefSeq" id="WP_016524600.1">
    <property type="nucleotide sequence ID" value="NZ_KE332518.1"/>
</dbReference>
<dbReference type="Proteomes" id="UP000014541">
    <property type="component" value="Unassembled WGS sequence"/>
</dbReference>
<proteinExistence type="predicted"/>
<protein>
    <submittedName>
        <fullName evidence="1">Uncharacterized protein</fullName>
    </submittedName>
</protein>
<dbReference type="PATRIC" id="fig|1125699.3.peg.302"/>
<dbReference type="EMBL" id="ATFF01000002">
    <property type="protein sequence ID" value="EPF32303.1"/>
    <property type="molecule type" value="Genomic_DNA"/>
</dbReference>
<name>S3K247_TREMA</name>
<keyword evidence="2" id="KW-1185">Reference proteome</keyword>
<evidence type="ECO:0000313" key="2">
    <source>
        <dbReference type="Proteomes" id="UP000014541"/>
    </source>
</evidence>